<dbReference type="EMBL" id="WMBQ01000001">
    <property type="protein sequence ID" value="MTD94402.1"/>
    <property type="molecule type" value="Genomic_DNA"/>
</dbReference>
<dbReference type="AlphaFoldDB" id="A0A6I3KKX7"/>
<accession>A0A6I3KKX7</accession>
<dbReference type="SUPFAM" id="SSF48239">
    <property type="entry name" value="Terpenoid cyclases/Protein prenyltransferases"/>
    <property type="match status" value="1"/>
</dbReference>
<dbReference type="InterPro" id="IPR008930">
    <property type="entry name" value="Terpenoid_cyclase/PrenylTrfase"/>
</dbReference>
<reference evidence="1 2" key="1">
    <citation type="submission" date="2019-11" db="EMBL/GenBank/DDBJ databases">
        <title>Identification of a novel strain.</title>
        <authorList>
            <person name="Xu Q."/>
            <person name="Wang G."/>
        </authorList>
    </citation>
    <scope>NUCLEOTIDE SEQUENCE [LARGE SCALE GENOMIC DNA]</scope>
    <source>
        <strain evidence="2">xq</strain>
    </source>
</reference>
<sequence>MSRDAITTWLLDADPAIRWQVLRDISGGSESDVTAERARVASAGWGAELLERQTTDGHWGDEQEHGWMTTNDALALLRELGADPADAKVRAAIDLVVDRIKWWQLDGRPFFDGETEACINGRIIAAGAYFGAPVDKLLERLLSEQLEDGGWNCEAPPSTRSSFHSTLCVLEGLLAYEQANGATPATSKARLRGEEYLLKRGLLRSLSSGAVINERWTRFAWPVVWYYDVLRALDYFRAVGREPDPRMAEAVALVEQRRDEDGRWPLDGIHPDHSSRLAFDVETEIGKPSRWITLRAVRVLDWYGP</sequence>
<gene>
    <name evidence="1" type="ORF">GIW81_08655</name>
</gene>
<keyword evidence="2" id="KW-1185">Reference proteome</keyword>
<dbReference type="Proteomes" id="UP000440694">
    <property type="component" value="Unassembled WGS sequence"/>
</dbReference>
<organism evidence="1 2">
    <name type="scientific">Hyphomicrobium album</name>
    <dbReference type="NCBI Taxonomy" id="2665159"/>
    <lineage>
        <taxon>Bacteria</taxon>
        <taxon>Pseudomonadati</taxon>
        <taxon>Pseudomonadota</taxon>
        <taxon>Alphaproteobacteria</taxon>
        <taxon>Hyphomicrobiales</taxon>
        <taxon>Hyphomicrobiaceae</taxon>
        <taxon>Hyphomicrobium</taxon>
    </lineage>
</organism>
<evidence type="ECO:0008006" key="3">
    <source>
        <dbReference type="Google" id="ProtNLM"/>
    </source>
</evidence>
<protein>
    <recommendedName>
        <fullName evidence="3">Squalene cyclase C-terminal domain-containing protein</fullName>
    </recommendedName>
</protein>
<evidence type="ECO:0000313" key="1">
    <source>
        <dbReference type="EMBL" id="MTD94402.1"/>
    </source>
</evidence>
<proteinExistence type="predicted"/>
<dbReference type="RefSeq" id="WP_324614938.1">
    <property type="nucleotide sequence ID" value="NZ_WMBQ01000001.1"/>
</dbReference>
<dbReference type="Gene3D" id="1.50.10.20">
    <property type="match status" value="1"/>
</dbReference>
<comment type="caution">
    <text evidence="1">The sequence shown here is derived from an EMBL/GenBank/DDBJ whole genome shotgun (WGS) entry which is preliminary data.</text>
</comment>
<name>A0A6I3KKX7_9HYPH</name>
<evidence type="ECO:0000313" key="2">
    <source>
        <dbReference type="Proteomes" id="UP000440694"/>
    </source>
</evidence>